<evidence type="ECO:0000256" key="2">
    <source>
        <dbReference type="ARBA" id="ARBA00022723"/>
    </source>
</evidence>
<gene>
    <name evidence="8" type="ORF">HNR22_001818</name>
</gene>
<dbReference type="InterPro" id="IPR036365">
    <property type="entry name" value="PGBD-like_sf"/>
</dbReference>
<keyword evidence="4" id="KW-0862">Zinc</keyword>
<dbReference type="InterPro" id="IPR001818">
    <property type="entry name" value="Pept_M10_metallopeptidase"/>
</dbReference>
<evidence type="ECO:0000256" key="5">
    <source>
        <dbReference type="ARBA" id="ARBA00023049"/>
    </source>
</evidence>
<dbReference type="Gene3D" id="2.130.10.10">
    <property type="entry name" value="YVTN repeat-like/Quinoprotein amine dehydrogenase"/>
    <property type="match status" value="1"/>
</dbReference>
<evidence type="ECO:0000256" key="3">
    <source>
        <dbReference type="ARBA" id="ARBA00022801"/>
    </source>
</evidence>
<dbReference type="GO" id="GO:0003677">
    <property type="term" value="F:DNA binding"/>
    <property type="evidence" value="ECO:0007669"/>
    <property type="project" value="UniProtKB-KW"/>
</dbReference>
<dbReference type="RefSeq" id="WP_179779974.1">
    <property type="nucleotide sequence ID" value="NZ_JACCHK010000001.1"/>
</dbReference>
<keyword evidence="3" id="KW-0378">Hydrolase</keyword>
<keyword evidence="9" id="KW-1185">Reference proteome</keyword>
<dbReference type="InterPro" id="IPR006026">
    <property type="entry name" value="Peptidase_Metallo"/>
</dbReference>
<evidence type="ECO:0000256" key="1">
    <source>
        <dbReference type="ARBA" id="ARBA00022670"/>
    </source>
</evidence>
<dbReference type="EMBL" id="JACCHK010000001">
    <property type="protein sequence ID" value="NYH42091.1"/>
    <property type="molecule type" value="Genomic_DNA"/>
</dbReference>
<comment type="caution">
    <text evidence="8">The sequence shown here is derived from an EMBL/GenBank/DDBJ whole genome shotgun (WGS) entry which is preliminary data.</text>
</comment>
<evidence type="ECO:0000259" key="7">
    <source>
        <dbReference type="SMART" id="SM00235"/>
    </source>
</evidence>
<dbReference type="Proteomes" id="UP000523545">
    <property type="component" value="Unassembled WGS sequence"/>
</dbReference>
<dbReference type="GO" id="GO:0031012">
    <property type="term" value="C:extracellular matrix"/>
    <property type="evidence" value="ECO:0007669"/>
    <property type="project" value="InterPro"/>
</dbReference>
<reference evidence="8 9" key="1">
    <citation type="submission" date="2020-07" db="EMBL/GenBank/DDBJ databases">
        <title>Sequencing the genomes of 1000 actinobacteria strains.</title>
        <authorList>
            <person name="Klenk H.-P."/>
        </authorList>
    </citation>
    <scope>NUCLEOTIDE SEQUENCE [LARGE SCALE GENOMIC DNA]</scope>
    <source>
        <strain evidence="8 9">DSM 45876</strain>
    </source>
</reference>
<dbReference type="SMART" id="SM00235">
    <property type="entry name" value="ZnMc"/>
    <property type="match status" value="1"/>
</dbReference>
<protein>
    <submittedName>
        <fullName evidence="8">DNA-binding beta-propeller fold protein YncE</fullName>
    </submittedName>
</protein>
<evidence type="ECO:0000313" key="9">
    <source>
        <dbReference type="Proteomes" id="UP000523545"/>
    </source>
</evidence>
<dbReference type="SUPFAM" id="SSF47090">
    <property type="entry name" value="PGBD-like"/>
    <property type="match status" value="1"/>
</dbReference>
<keyword evidence="1" id="KW-0645">Protease</keyword>
<dbReference type="GO" id="GO:0004222">
    <property type="term" value="F:metalloendopeptidase activity"/>
    <property type="evidence" value="ECO:0007669"/>
    <property type="project" value="InterPro"/>
</dbReference>
<evidence type="ECO:0000256" key="6">
    <source>
        <dbReference type="SAM" id="MobiDB-lite"/>
    </source>
</evidence>
<dbReference type="Gene3D" id="3.40.390.10">
    <property type="entry name" value="Collagenase (Catalytic Domain)"/>
    <property type="match status" value="1"/>
</dbReference>
<keyword evidence="5" id="KW-0482">Metalloprotease</keyword>
<dbReference type="AlphaFoldDB" id="A0A7Y9WYU3"/>
<dbReference type="InterPro" id="IPR024079">
    <property type="entry name" value="MetalloPept_cat_dom_sf"/>
</dbReference>
<dbReference type="PANTHER" id="PTHR10201">
    <property type="entry name" value="MATRIX METALLOPROTEINASE"/>
    <property type="match status" value="1"/>
</dbReference>
<keyword evidence="2" id="KW-0479">Metal-binding</keyword>
<sequence length="923" mass="99766">MTEEPIRSDSPQRQVPLGTPDDPGSIHGLAVAGSTLLVAHYPAAGWGRLHRLDPRTLAPVADPLPVGHQPRAVAWHPGRRAAYVMNRGVQSYSVSQCELDTGRVTDIPIGFGIIAITVDPAADLLYVADWAHKRLIVVDIADPSSRRMVELPSAPVRLAVGAGGDVLVTLSLQSVQPPVDALAVVHPDGSLQVAPIEPARLQPGPVAIGADGLVHVGSLGGGTVHPLAGVHDPDTGVRLGSVGTAAGVRGLAAHPHLPRAWAATDRGAQLVDASNPYLPQVLDPILTGRSPYGIAVAGDGTVYVGDDRDGTVSLLEPDLTELPLTAVTTLLDHAGYPSTAGLGAAIRSYQTVHELPRTGRPDATTVAHLTAPGCGNADPGAPTAGFAVEGHHFQHTNLTYHLGNMHMPNARPGFTDELKEELIRVSFDEWRRILGENWYGPLTFTRVDDPSRADILFSVGYDPVFDDSNWFRTVYAVTKWGASQGWPGVGGQLPVIFNREIAWDAPGYFDQVWHNSDFRHVATHEIGHALGMHHGKKKNVMYRNATWYRVPKSDDQAGFRYMYGRLPFVSGIGTQVLPGHNHVAGPDCEQHLLVYFGDGEDWAYTRLTADLGAPRLERGHAVSAFFAHDGVPSYVYRGTDDRAHQLWFADGSWWWNDLNAESGGAPPVGGQPHAYRNGDTQRVVYAADDGRVIRLSQPPGQGWSWEDVSQPGAGHPIGAPFGYVDHGTGLDVIAYRDNEEGLRILQEGPAQWTNLSLTWATQQENPLPLTGHPVWGMAGAGEQHRLFALDHRQDIRLYFLGADGWHTRSLTAELGLPPASALAVQRIFSVDDVELAWVLVFADFDGRLWEVRSSGDGWTVHQIQAEGMTPAGLHLVSVWLSDTERHVAQLAANGTIQLLSRSLSDVVADEWRARNLTVLTGAV</sequence>
<dbReference type="SUPFAM" id="SSF89372">
    <property type="entry name" value="Fucose-specific lectin"/>
    <property type="match status" value="1"/>
</dbReference>
<dbReference type="GO" id="GO:0008270">
    <property type="term" value="F:zinc ion binding"/>
    <property type="evidence" value="ECO:0007669"/>
    <property type="project" value="InterPro"/>
</dbReference>
<evidence type="ECO:0000313" key="8">
    <source>
        <dbReference type="EMBL" id="NYH42091.1"/>
    </source>
</evidence>
<dbReference type="Pfam" id="PF00413">
    <property type="entry name" value="Peptidase_M10"/>
    <property type="match status" value="1"/>
</dbReference>
<organism evidence="8 9">
    <name type="scientific">Micromonospora jinlongensis</name>
    <dbReference type="NCBI Taxonomy" id="1287877"/>
    <lineage>
        <taxon>Bacteria</taxon>
        <taxon>Bacillati</taxon>
        <taxon>Actinomycetota</taxon>
        <taxon>Actinomycetes</taxon>
        <taxon>Micromonosporales</taxon>
        <taxon>Micromonosporaceae</taxon>
        <taxon>Micromonospora</taxon>
    </lineage>
</organism>
<dbReference type="Gene3D" id="2.120.10.70">
    <property type="entry name" value="Fucose-specific lectin"/>
    <property type="match status" value="2"/>
</dbReference>
<dbReference type="GO" id="GO:0006508">
    <property type="term" value="P:proteolysis"/>
    <property type="evidence" value="ECO:0007669"/>
    <property type="project" value="UniProtKB-KW"/>
</dbReference>
<proteinExistence type="predicted"/>
<dbReference type="PANTHER" id="PTHR10201:SF323">
    <property type="entry name" value="MATRIX METALLOPROTEINASE-21"/>
    <property type="match status" value="1"/>
</dbReference>
<dbReference type="SUPFAM" id="SSF55486">
    <property type="entry name" value="Metalloproteases ('zincins'), catalytic domain"/>
    <property type="match status" value="1"/>
</dbReference>
<feature type="domain" description="Peptidase metallopeptidase" evidence="7">
    <location>
        <begin position="389"/>
        <end position="565"/>
    </location>
</feature>
<accession>A0A7Y9WYU3</accession>
<evidence type="ECO:0000256" key="4">
    <source>
        <dbReference type="ARBA" id="ARBA00022833"/>
    </source>
</evidence>
<feature type="region of interest" description="Disordered" evidence="6">
    <location>
        <begin position="1"/>
        <end position="24"/>
    </location>
</feature>
<name>A0A7Y9WYU3_9ACTN</name>
<keyword evidence="8" id="KW-0238">DNA-binding</keyword>
<dbReference type="SUPFAM" id="SSF75011">
    <property type="entry name" value="3-carboxy-cis,cis-mucoante lactonizing enzyme"/>
    <property type="match status" value="1"/>
</dbReference>
<dbReference type="InterPro" id="IPR015943">
    <property type="entry name" value="WD40/YVTN_repeat-like_dom_sf"/>
</dbReference>